<dbReference type="InterPro" id="IPR035911">
    <property type="entry name" value="MurE/MurF_N"/>
</dbReference>
<proteinExistence type="predicted"/>
<keyword evidence="3" id="KW-0067">ATP-binding</keyword>
<dbReference type="InterPro" id="IPR036615">
    <property type="entry name" value="Mur_ligase_C_dom_sf"/>
</dbReference>
<reference evidence="4 5" key="1">
    <citation type="submission" date="2018-03" db="EMBL/GenBank/DDBJ databases">
        <title>Bacillus urumqiensis sp. nov., a moderately haloalkaliphilic bacterium isolated from a salt lake.</title>
        <authorList>
            <person name="Zhao B."/>
            <person name="Liao Z."/>
        </authorList>
    </citation>
    <scope>NUCLEOTIDE SEQUENCE [LARGE SCALE GENOMIC DNA]</scope>
    <source>
        <strain evidence="4 5">BZ-SZ-XJ18</strain>
    </source>
</reference>
<keyword evidence="2" id="KW-0547">Nucleotide-binding</keyword>
<dbReference type="Proteomes" id="UP000243650">
    <property type="component" value="Unassembled WGS sequence"/>
</dbReference>
<organism evidence="4 5">
    <name type="scientific">Alkalicoccus urumqiensis</name>
    <name type="common">Bacillus urumqiensis</name>
    <dbReference type="NCBI Taxonomy" id="1548213"/>
    <lineage>
        <taxon>Bacteria</taxon>
        <taxon>Bacillati</taxon>
        <taxon>Bacillota</taxon>
        <taxon>Bacilli</taxon>
        <taxon>Bacillales</taxon>
        <taxon>Bacillaceae</taxon>
        <taxon>Alkalicoccus</taxon>
    </lineage>
</organism>
<dbReference type="AlphaFoldDB" id="A0A2P6MGC3"/>
<evidence type="ECO:0000256" key="2">
    <source>
        <dbReference type="ARBA" id="ARBA00022741"/>
    </source>
</evidence>
<dbReference type="SUPFAM" id="SSF63418">
    <property type="entry name" value="MurE/MurF N-terminal domain"/>
    <property type="match status" value="1"/>
</dbReference>
<dbReference type="Gene3D" id="3.90.190.20">
    <property type="entry name" value="Mur ligase, C-terminal domain"/>
    <property type="match status" value="1"/>
</dbReference>
<comment type="caution">
    <text evidence="4">The sequence shown here is derived from an EMBL/GenBank/DDBJ whole genome shotgun (WGS) entry which is preliminary data.</text>
</comment>
<dbReference type="GO" id="GO:0016881">
    <property type="term" value="F:acid-amino acid ligase activity"/>
    <property type="evidence" value="ECO:0007669"/>
    <property type="project" value="InterPro"/>
</dbReference>
<dbReference type="EMBL" id="PVNS01000009">
    <property type="protein sequence ID" value="PRO65317.1"/>
    <property type="molecule type" value="Genomic_DNA"/>
</dbReference>
<dbReference type="PANTHER" id="PTHR43024">
    <property type="entry name" value="UDP-N-ACETYLMURAMOYL-TRIPEPTIDE--D-ALANYL-D-ALANINE LIGASE"/>
    <property type="match status" value="1"/>
</dbReference>
<evidence type="ECO:0000313" key="5">
    <source>
        <dbReference type="Proteomes" id="UP000243650"/>
    </source>
</evidence>
<sequence length="388" mass="43235">MTSFLTDKRLKEAVLRTRGDSGEKTYSRIAGNIYDVEEGSLYLPKRRSGYDGHQFIEAAVESGASAALWAEDEPLPDTIPDSFPLYITEDPEAVLKKLAEEFMAGHTAEVIQVKGDYAADVFLKTLETWMHANVQFLTGPLQAGVTMEERLLSIPDDVHTVFLRENQGERDHRAAGPDKVITISAHPSKEDAGSESVITPATPTRWEKEIPSWLDGFFYSVGTAADFWKKQTGSSGSPPWELLKPEQYGFQSMNSSKGGVVLLEAVALRQQTLDYTIGVLSDIGSFERRALVIDEGFQADRRAKTIHETVAEKLPEAITDVICIGEKAFWVHDQLRRMHPDTPVSSCYQTHSDALGHLKELLSTSAVLLYKGANREMIYEILQELNRN</sequence>
<protein>
    <submittedName>
        <fullName evidence="4">Uncharacterized protein</fullName>
    </submittedName>
</protein>
<name>A0A2P6MGC3_ALKUR</name>
<dbReference type="OrthoDB" id="9801978at2"/>
<keyword evidence="1" id="KW-0436">Ligase</keyword>
<keyword evidence="5" id="KW-1185">Reference proteome</keyword>
<accession>A0A2P6MGC3</accession>
<evidence type="ECO:0000313" key="4">
    <source>
        <dbReference type="EMBL" id="PRO65317.1"/>
    </source>
</evidence>
<evidence type="ECO:0000256" key="1">
    <source>
        <dbReference type="ARBA" id="ARBA00022598"/>
    </source>
</evidence>
<evidence type="ECO:0000256" key="3">
    <source>
        <dbReference type="ARBA" id="ARBA00022840"/>
    </source>
</evidence>
<dbReference type="InterPro" id="IPR051046">
    <property type="entry name" value="MurCDEF_CellWall_CoF430Synth"/>
</dbReference>
<dbReference type="RefSeq" id="WP_105959517.1">
    <property type="nucleotide sequence ID" value="NZ_PVNS01000009.1"/>
</dbReference>
<dbReference type="PANTHER" id="PTHR43024:SF1">
    <property type="entry name" value="UDP-N-ACETYLMURAMOYL-TRIPEPTIDE--D-ALANYL-D-ALANINE LIGASE"/>
    <property type="match status" value="1"/>
</dbReference>
<dbReference type="GO" id="GO:0005524">
    <property type="term" value="F:ATP binding"/>
    <property type="evidence" value="ECO:0007669"/>
    <property type="project" value="UniProtKB-KW"/>
</dbReference>
<dbReference type="Gene3D" id="3.40.1390.10">
    <property type="entry name" value="MurE/MurF, N-terminal domain"/>
    <property type="match status" value="1"/>
</dbReference>
<gene>
    <name evidence="4" type="ORF">C6I21_10985</name>
</gene>